<accession>A0A6G1JAB8</accession>
<keyword evidence="3" id="KW-1185">Reference proteome</keyword>
<evidence type="ECO:0000313" key="3">
    <source>
        <dbReference type="Proteomes" id="UP000799291"/>
    </source>
</evidence>
<dbReference type="AlphaFoldDB" id="A0A6G1JAB8"/>
<organism evidence="2 3">
    <name type="scientific">Lentithecium fluviatile CBS 122367</name>
    <dbReference type="NCBI Taxonomy" id="1168545"/>
    <lineage>
        <taxon>Eukaryota</taxon>
        <taxon>Fungi</taxon>
        <taxon>Dikarya</taxon>
        <taxon>Ascomycota</taxon>
        <taxon>Pezizomycotina</taxon>
        <taxon>Dothideomycetes</taxon>
        <taxon>Pleosporomycetidae</taxon>
        <taxon>Pleosporales</taxon>
        <taxon>Massarineae</taxon>
        <taxon>Lentitheciaceae</taxon>
        <taxon>Lentithecium</taxon>
    </lineage>
</organism>
<protein>
    <recommendedName>
        <fullName evidence="4">Lysine-specific metallo-endopeptidase domain-containing protein</fullName>
    </recommendedName>
</protein>
<sequence length="307" mass="34647">MMRLWTLLSMLLSLLTGVQSYMIDQDCDGDTQFVQNKIDAAFRLIANAVTELNRTPINPNVANWYNTLFGRPVTQAPRMVLQRLTHLAAISQHNQQDQTVPGGIQDVRFYYTTKRITKRADGNYINKNRNLAYKPKELESRFAHCYNLREPTLMITMTWTGEYSKIQICPWYLRNARGYKVMGLIDLNQPFYTAMSKTVIPIAAKFVYTPIDAFVLMDKAIVHELTHTSHAHPSTVDMKPDPYGFKNAVGLVQNWQNKPDSDNNPQMNADSKALFVTGTWIIVAPGGSTIGADGSFSTPIVPPKAKL</sequence>
<proteinExistence type="predicted"/>
<evidence type="ECO:0000313" key="2">
    <source>
        <dbReference type="EMBL" id="KAF2687476.1"/>
    </source>
</evidence>
<keyword evidence="1" id="KW-0732">Signal</keyword>
<dbReference type="GO" id="GO:0008237">
    <property type="term" value="F:metallopeptidase activity"/>
    <property type="evidence" value="ECO:0007669"/>
    <property type="project" value="InterPro"/>
</dbReference>
<name>A0A6G1JAB8_9PLEO</name>
<feature type="signal peptide" evidence="1">
    <location>
        <begin position="1"/>
        <end position="20"/>
    </location>
</feature>
<reference evidence="2" key="1">
    <citation type="journal article" date="2020" name="Stud. Mycol.">
        <title>101 Dothideomycetes genomes: a test case for predicting lifestyles and emergence of pathogens.</title>
        <authorList>
            <person name="Haridas S."/>
            <person name="Albert R."/>
            <person name="Binder M."/>
            <person name="Bloem J."/>
            <person name="Labutti K."/>
            <person name="Salamov A."/>
            <person name="Andreopoulos B."/>
            <person name="Baker S."/>
            <person name="Barry K."/>
            <person name="Bills G."/>
            <person name="Bluhm B."/>
            <person name="Cannon C."/>
            <person name="Castanera R."/>
            <person name="Culley D."/>
            <person name="Daum C."/>
            <person name="Ezra D."/>
            <person name="Gonzalez J."/>
            <person name="Henrissat B."/>
            <person name="Kuo A."/>
            <person name="Liang C."/>
            <person name="Lipzen A."/>
            <person name="Lutzoni F."/>
            <person name="Magnuson J."/>
            <person name="Mondo S."/>
            <person name="Nolan M."/>
            <person name="Ohm R."/>
            <person name="Pangilinan J."/>
            <person name="Park H.-J."/>
            <person name="Ramirez L."/>
            <person name="Alfaro M."/>
            <person name="Sun H."/>
            <person name="Tritt A."/>
            <person name="Yoshinaga Y."/>
            <person name="Zwiers L.-H."/>
            <person name="Turgeon B."/>
            <person name="Goodwin S."/>
            <person name="Spatafora J."/>
            <person name="Crous P."/>
            <person name="Grigoriev I."/>
        </authorList>
    </citation>
    <scope>NUCLEOTIDE SEQUENCE</scope>
    <source>
        <strain evidence="2">CBS 122367</strain>
    </source>
</reference>
<dbReference type="Proteomes" id="UP000799291">
    <property type="component" value="Unassembled WGS sequence"/>
</dbReference>
<dbReference type="OrthoDB" id="4507347at2759"/>
<feature type="chain" id="PRO_5026299055" description="Lysine-specific metallo-endopeptidase domain-containing protein" evidence="1">
    <location>
        <begin position="21"/>
        <end position="307"/>
    </location>
</feature>
<evidence type="ECO:0000256" key="1">
    <source>
        <dbReference type="SAM" id="SignalP"/>
    </source>
</evidence>
<gene>
    <name evidence="2" type="ORF">K458DRAFT_386292</name>
</gene>
<evidence type="ECO:0008006" key="4">
    <source>
        <dbReference type="Google" id="ProtNLM"/>
    </source>
</evidence>
<dbReference type="Gene3D" id="3.40.390.10">
    <property type="entry name" value="Collagenase (Catalytic Domain)"/>
    <property type="match status" value="1"/>
</dbReference>
<dbReference type="InterPro" id="IPR024079">
    <property type="entry name" value="MetalloPept_cat_dom_sf"/>
</dbReference>
<dbReference type="EMBL" id="MU005575">
    <property type="protein sequence ID" value="KAF2687476.1"/>
    <property type="molecule type" value="Genomic_DNA"/>
</dbReference>